<dbReference type="InterPro" id="IPR000182">
    <property type="entry name" value="GNAT_dom"/>
</dbReference>
<protein>
    <submittedName>
        <fullName evidence="3">GNAT family acetyltransferase</fullName>
    </submittedName>
</protein>
<dbReference type="PROSITE" id="PS51729">
    <property type="entry name" value="GNAT_YJDJ"/>
    <property type="match status" value="1"/>
</dbReference>
<feature type="domain" description="N-acetyltransferase" evidence="2">
    <location>
        <begin position="4"/>
        <end position="91"/>
    </location>
</feature>
<name>K9AHV3_9STAP</name>
<dbReference type="STRING" id="1229783.C273_08711"/>
<dbReference type="Gene3D" id="3.40.630.30">
    <property type="match status" value="1"/>
</dbReference>
<dbReference type="AlphaFoldDB" id="K9AHV3"/>
<dbReference type="GO" id="GO:0016747">
    <property type="term" value="F:acyltransferase activity, transferring groups other than amino-acyl groups"/>
    <property type="evidence" value="ECO:0007669"/>
    <property type="project" value="InterPro"/>
</dbReference>
<dbReference type="InterPro" id="IPR031165">
    <property type="entry name" value="GNAT_YJDJ"/>
</dbReference>
<dbReference type="InterPro" id="IPR016181">
    <property type="entry name" value="Acyl_CoA_acyltransferase"/>
</dbReference>
<dbReference type="PATRIC" id="fig|1229783.3.peg.1753"/>
<dbReference type="PROSITE" id="PS51186">
    <property type="entry name" value="GNAT"/>
    <property type="match status" value="1"/>
</dbReference>
<evidence type="ECO:0000259" key="1">
    <source>
        <dbReference type="PROSITE" id="PS51186"/>
    </source>
</evidence>
<feature type="domain" description="N-acetyltransferase" evidence="1">
    <location>
        <begin position="1"/>
        <end position="93"/>
    </location>
</feature>
<dbReference type="Pfam" id="PF14542">
    <property type="entry name" value="Acetyltransf_CG"/>
    <property type="match status" value="1"/>
</dbReference>
<accession>K9AHV3</accession>
<dbReference type="OrthoDB" id="9793389at2"/>
<proteinExistence type="predicted"/>
<dbReference type="PANTHER" id="PTHR31435">
    <property type="entry name" value="PROTEIN NATD1"/>
    <property type="match status" value="1"/>
</dbReference>
<evidence type="ECO:0000313" key="4">
    <source>
        <dbReference type="Proteomes" id="UP000009885"/>
    </source>
</evidence>
<reference evidence="3 4" key="1">
    <citation type="journal article" date="2013" name="Genome Announc.">
        <title>Genome Sequence of Staphylococcus massiliensis Strain S46, Isolated from the Surface of Healthy Human Skin.</title>
        <authorList>
            <person name="Srivastav R."/>
            <person name="Singh A."/>
            <person name="Jangir P.K."/>
            <person name="Kumari C."/>
            <person name="Muduli S."/>
            <person name="Sharma R."/>
        </authorList>
    </citation>
    <scope>NUCLEOTIDE SEQUENCE [LARGE SCALE GENOMIC DNA]</scope>
    <source>
        <strain evidence="3 4">S46</strain>
    </source>
</reference>
<dbReference type="EMBL" id="AMSQ01000014">
    <property type="protein sequence ID" value="EKU46868.1"/>
    <property type="molecule type" value="Genomic_DNA"/>
</dbReference>
<evidence type="ECO:0000259" key="2">
    <source>
        <dbReference type="PROSITE" id="PS51729"/>
    </source>
</evidence>
<dbReference type="InterPro" id="IPR045057">
    <property type="entry name" value="Gcn5-rel_NAT"/>
</dbReference>
<evidence type="ECO:0000313" key="3">
    <source>
        <dbReference type="EMBL" id="EKU46868.1"/>
    </source>
</evidence>
<comment type="caution">
    <text evidence="3">The sequence shown here is derived from an EMBL/GenBank/DDBJ whole genome shotgun (WGS) entry which is preliminary data.</text>
</comment>
<dbReference type="CDD" id="cd04301">
    <property type="entry name" value="NAT_SF"/>
    <property type="match status" value="1"/>
</dbReference>
<organism evidence="3 4">
    <name type="scientific">Staphylococcus massiliensis S46</name>
    <dbReference type="NCBI Taxonomy" id="1229783"/>
    <lineage>
        <taxon>Bacteria</taxon>
        <taxon>Bacillati</taxon>
        <taxon>Bacillota</taxon>
        <taxon>Bacilli</taxon>
        <taxon>Bacillales</taxon>
        <taxon>Staphylococcaceae</taxon>
        <taxon>Staphylococcus</taxon>
    </lineage>
</organism>
<dbReference type="SUPFAM" id="SSF55729">
    <property type="entry name" value="Acyl-CoA N-acyltransferases (Nat)"/>
    <property type="match status" value="1"/>
</dbReference>
<gene>
    <name evidence="3" type="ORF">C273_08711</name>
</gene>
<dbReference type="RefSeq" id="WP_009384068.1">
    <property type="nucleotide sequence ID" value="NZ_AMSQ01000014.1"/>
</dbReference>
<sequence>MSIEVKEGHNKFYVGDESNPTAEITYVPLNDEVWEADHTFVDESLRGQGVAGQLFDHLIEKAKKEDVKIKPSCSYVDLKFKKDPSLQDLRYES</sequence>
<dbReference type="PANTHER" id="PTHR31435:SF10">
    <property type="entry name" value="BSR4717 PROTEIN"/>
    <property type="match status" value="1"/>
</dbReference>
<keyword evidence="3" id="KW-0808">Transferase</keyword>
<dbReference type="eggNOG" id="COG2388">
    <property type="taxonomic scope" value="Bacteria"/>
</dbReference>
<keyword evidence="4" id="KW-1185">Reference proteome</keyword>
<dbReference type="Proteomes" id="UP000009885">
    <property type="component" value="Unassembled WGS sequence"/>
</dbReference>